<dbReference type="Gene3D" id="1.10.357.10">
    <property type="entry name" value="Tetracycline Repressor, domain 2"/>
    <property type="match status" value="1"/>
</dbReference>
<keyword evidence="5" id="KW-1185">Reference proteome</keyword>
<dbReference type="HOGENOM" id="CLU_069356_12_2_6"/>
<dbReference type="InterPro" id="IPR001647">
    <property type="entry name" value="HTH_TetR"/>
</dbReference>
<dbReference type="Pfam" id="PF00440">
    <property type="entry name" value="TetR_N"/>
    <property type="match status" value="1"/>
</dbReference>
<evidence type="ECO:0000313" key="4">
    <source>
        <dbReference type="EMBL" id="BAE75176.1"/>
    </source>
</evidence>
<dbReference type="STRING" id="343509.SG1901"/>
<dbReference type="AlphaFoldDB" id="Q2NRP9"/>
<gene>
    <name evidence="4" type="ordered locus">SG1901</name>
</gene>
<dbReference type="GO" id="GO:0003677">
    <property type="term" value="F:DNA binding"/>
    <property type="evidence" value="ECO:0007669"/>
    <property type="project" value="UniProtKB-UniRule"/>
</dbReference>
<evidence type="ECO:0000256" key="1">
    <source>
        <dbReference type="ARBA" id="ARBA00023125"/>
    </source>
</evidence>
<dbReference type="InterPro" id="IPR036271">
    <property type="entry name" value="Tet_transcr_reg_TetR-rel_C_sf"/>
</dbReference>
<dbReference type="PANTHER" id="PTHR30328:SF54">
    <property type="entry name" value="HTH-TYPE TRANSCRIPTIONAL REPRESSOR SCO4008"/>
    <property type="match status" value="1"/>
</dbReference>
<dbReference type="SUPFAM" id="SSF48498">
    <property type="entry name" value="Tetracyclin repressor-like, C-terminal domain"/>
    <property type="match status" value="1"/>
</dbReference>
<dbReference type="InterPro" id="IPR050109">
    <property type="entry name" value="HTH-type_TetR-like_transc_reg"/>
</dbReference>
<accession>Q2NRP9</accession>
<dbReference type="Proteomes" id="UP000001932">
    <property type="component" value="Chromosome"/>
</dbReference>
<dbReference type="PANTHER" id="PTHR30328">
    <property type="entry name" value="TRANSCRIPTIONAL REPRESSOR"/>
    <property type="match status" value="1"/>
</dbReference>
<dbReference type="SUPFAM" id="SSF46689">
    <property type="entry name" value="Homeodomain-like"/>
    <property type="match status" value="1"/>
</dbReference>
<dbReference type="KEGG" id="sgl:SG1901"/>
<reference evidence="4 5" key="1">
    <citation type="journal article" date="2006" name="Genome Res.">
        <title>Massive genome erosion and functional adaptations provide insights into the symbiotic lifestyle of Sodalis glossinidius in the tsetse host.</title>
        <authorList>
            <person name="Toh H."/>
            <person name="Weiss B.L."/>
            <person name="Perkin S.A.H."/>
            <person name="Yamashita A."/>
            <person name="Oshima K."/>
            <person name="Hattori M."/>
            <person name="Aksoy S."/>
        </authorList>
    </citation>
    <scope>NUCLEOTIDE SEQUENCE [LARGE SCALE GENOMIC DNA]</scope>
    <source>
        <strain evidence="5">morsitans</strain>
    </source>
</reference>
<keyword evidence="1 2" id="KW-0238">DNA-binding</keyword>
<dbReference type="EMBL" id="AP008232">
    <property type="protein sequence ID" value="BAE75176.1"/>
    <property type="molecule type" value="Genomic_DNA"/>
</dbReference>
<protein>
    <recommendedName>
        <fullName evidence="3">HTH tetR-type domain-containing protein</fullName>
    </recommendedName>
</protein>
<dbReference type="BioCyc" id="SGLO343509:SGP1_RS17480-MONOMER"/>
<dbReference type="InterPro" id="IPR009057">
    <property type="entry name" value="Homeodomain-like_sf"/>
</dbReference>
<dbReference type="PROSITE" id="PS50977">
    <property type="entry name" value="HTH_TETR_2"/>
    <property type="match status" value="1"/>
</dbReference>
<sequence length="226" mass="25915">MKNRLSEPDRIMKTRATKTVIGSTATVKGKKNQPGDMAHTLLNCALELLSQQNYSSVRIKDIADATDHNSALIYYCFGSKENLFLKVIESTVEKAFEQFEAIKDDAQDSQQVLFLWIQIHIMQFYLLQKLAKISLDYAGTHGRTPQIDKAIKKFYEKESVVLKNMLTDGIQAGVFRDVNPDDMAMFISTYLDRVLFRTVMFPKFKCNHAINFMRDFVFEHLAVKPA</sequence>
<feature type="DNA-binding region" description="H-T-H motif" evidence="2">
    <location>
        <begin position="58"/>
        <end position="77"/>
    </location>
</feature>
<feature type="domain" description="HTH tetR-type" evidence="3">
    <location>
        <begin position="35"/>
        <end position="95"/>
    </location>
</feature>
<evidence type="ECO:0000313" key="5">
    <source>
        <dbReference type="Proteomes" id="UP000001932"/>
    </source>
</evidence>
<organism evidence="4 5">
    <name type="scientific">Sodalis glossinidius (strain morsitans)</name>
    <dbReference type="NCBI Taxonomy" id="343509"/>
    <lineage>
        <taxon>Bacteria</taxon>
        <taxon>Pseudomonadati</taxon>
        <taxon>Pseudomonadota</taxon>
        <taxon>Gammaproteobacteria</taxon>
        <taxon>Enterobacterales</taxon>
        <taxon>Bruguierivoracaceae</taxon>
        <taxon>Sodalis</taxon>
    </lineage>
</organism>
<name>Q2NRP9_SODGM</name>
<dbReference type="eggNOG" id="COG1309">
    <property type="taxonomic scope" value="Bacteria"/>
</dbReference>
<evidence type="ECO:0000256" key="2">
    <source>
        <dbReference type="PROSITE-ProRule" id="PRU00335"/>
    </source>
</evidence>
<dbReference type="Gene3D" id="1.10.10.60">
    <property type="entry name" value="Homeodomain-like"/>
    <property type="match status" value="1"/>
</dbReference>
<evidence type="ECO:0000259" key="3">
    <source>
        <dbReference type="PROSITE" id="PS50977"/>
    </source>
</evidence>
<proteinExistence type="predicted"/>